<dbReference type="InterPro" id="IPR024530">
    <property type="entry name" value="QSregVF_b"/>
</dbReference>
<evidence type="ECO:0000256" key="3">
    <source>
        <dbReference type="ARBA" id="ARBA00022723"/>
    </source>
</evidence>
<dbReference type="Pfam" id="PF12843">
    <property type="entry name" value="QSregVF_b"/>
    <property type="match status" value="1"/>
</dbReference>
<dbReference type="GO" id="GO:0006308">
    <property type="term" value="P:DNA catabolic process"/>
    <property type="evidence" value="ECO:0007669"/>
    <property type="project" value="TreeGrafter"/>
</dbReference>
<dbReference type="InterPro" id="IPR012337">
    <property type="entry name" value="RNaseH-like_sf"/>
</dbReference>
<dbReference type="CDD" id="cd06127">
    <property type="entry name" value="DEDDh"/>
    <property type="match status" value="1"/>
</dbReference>
<sequence>MPARPIFYDTETTGIKAEHDRIVEIAAYDPISGCSLEELVNPGIPIPKEASKVHHITDDMVKDAPTFKEVGQKFIEFCSGDVILIAHNNDNFDVHFLRHEFKRHALEMPEWRFFDTLKWARRYRPDLPRHALQFLREIYSIEANNAHRALDDVIVLHKVFEKMSDDLDIEQSYSLLCMPRDITVMPFGKYQGKPLQEVPEDYVKWLAKSEAFEKPENLSLKESFIKLGILK</sequence>
<dbReference type="GO" id="GO:0003887">
    <property type="term" value="F:DNA-directed DNA polymerase activity"/>
    <property type="evidence" value="ECO:0007669"/>
    <property type="project" value="UniProtKB-EC"/>
</dbReference>
<keyword evidence="11" id="KW-0808">Transferase</keyword>
<dbReference type="InterPro" id="IPR040393">
    <property type="entry name" value="TREX1/2"/>
</dbReference>
<evidence type="ECO:0000256" key="5">
    <source>
        <dbReference type="ARBA" id="ARBA00022839"/>
    </source>
</evidence>
<keyword evidence="4" id="KW-0378">Hydrolase</keyword>
<comment type="similarity">
    <text evidence="8">Belongs to the exonuclease superfamily. TREX family.</text>
</comment>
<dbReference type="Proteomes" id="UP000001505">
    <property type="component" value="Chromosome"/>
</dbReference>
<gene>
    <name evidence="11" type="primary">dnaQ1</name>
    <name evidence="11" type="ordered locus">wcw_0615</name>
</gene>
<dbReference type="OrthoDB" id="9803913at2"/>
<comment type="function">
    <text evidence="7">DNA polymerase III is a complex, multichain enzyme responsible for most of the replicative synthesis in bacteria. The epsilon subunit contain the editing function and is a proofreading 3'-5' exonuclease.</text>
</comment>
<accession>D6YV22</accession>
<evidence type="ECO:0000259" key="10">
    <source>
        <dbReference type="SMART" id="SM00479"/>
    </source>
</evidence>
<reference evidence="11 12" key="1">
    <citation type="journal article" date="2010" name="PLoS ONE">
        <title>The Waddlia genome: a window into chlamydial biology.</title>
        <authorList>
            <person name="Bertelli C."/>
            <person name="Collyn F."/>
            <person name="Croxatto A."/>
            <person name="Ruckert C."/>
            <person name="Polkinghorne A."/>
            <person name="Kebbi-Beghdadi C."/>
            <person name="Goesmann A."/>
            <person name="Vaughan L."/>
            <person name="Greub G."/>
        </authorList>
    </citation>
    <scope>NUCLEOTIDE SEQUENCE [LARGE SCALE GENOMIC DNA]</scope>
    <source>
        <strain evidence="12">ATCC VR-1470 / WSU 86-1044</strain>
    </source>
</reference>
<dbReference type="EC" id="2.7.7.7" evidence="11"/>
<keyword evidence="2" id="KW-0540">Nuclease</keyword>
<dbReference type="FunFam" id="3.30.420.10:FF:000045">
    <property type="entry name" value="3'-5' exonuclease DinG"/>
    <property type="match status" value="1"/>
</dbReference>
<evidence type="ECO:0000256" key="4">
    <source>
        <dbReference type="ARBA" id="ARBA00022801"/>
    </source>
</evidence>
<keyword evidence="5" id="KW-0269">Exonuclease</keyword>
<dbReference type="GO" id="GO:0006260">
    <property type="term" value="P:DNA replication"/>
    <property type="evidence" value="ECO:0007669"/>
    <property type="project" value="InterPro"/>
</dbReference>
<dbReference type="InterPro" id="IPR013520">
    <property type="entry name" value="Ribonucl_H"/>
</dbReference>
<dbReference type="NCBIfam" id="NF004963">
    <property type="entry name" value="PRK06309.1"/>
    <property type="match status" value="1"/>
</dbReference>
<dbReference type="HOGENOM" id="CLU_047806_7_1_0"/>
<evidence type="ECO:0000256" key="9">
    <source>
        <dbReference type="ARBA" id="ARBA00026073"/>
    </source>
</evidence>
<dbReference type="GO" id="GO:0005737">
    <property type="term" value="C:cytoplasm"/>
    <property type="evidence" value="ECO:0007669"/>
    <property type="project" value="TreeGrafter"/>
</dbReference>
<dbReference type="InterPro" id="IPR036397">
    <property type="entry name" value="RNaseH_sf"/>
</dbReference>
<dbReference type="GO" id="GO:0003677">
    <property type="term" value="F:DNA binding"/>
    <property type="evidence" value="ECO:0007669"/>
    <property type="project" value="InterPro"/>
</dbReference>
<dbReference type="EMBL" id="CP001928">
    <property type="protein sequence ID" value="ADI37983.1"/>
    <property type="molecule type" value="Genomic_DNA"/>
</dbReference>
<dbReference type="AlphaFoldDB" id="D6YV22"/>
<dbReference type="STRING" id="716544.wcw_0615"/>
<keyword evidence="11" id="KW-0548">Nucleotidyltransferase</keyword>
<proteinExistence type="inferred from homology"/>
<dbReference type="Pfam" id="PF00929">
    <property type="entry name" value="RNase_T"/>
    <property type="match status" value="1"/>
</dbReference>
<protein>
    <submittedName>
        <fullName evidence="11">DNA polymerase III, epsilon chain</fullName>
        <ecNumber evidence="11">2.7.7.7</ecNumber>
    </submittedName>
</protein>
<dbReference type="GO" id="GO:0008296">
    <property type="term" value="F:3'-5'-DNA exonuclease activity"/>
    <property type="evidence" value="ECO:0007669"/>
    <property type="project" value="TreeGrafter"/>
</dbReference>
<dbReference type="InterPro" id="IPR006054">
    <property type="entry name" value="DnaQ"/>
</dbReference>
<evidence type="ECO:0000313" key="12">
    <source>
        <dbReference type="Proteomes" id="UP000001505"/>
    </source>
</evidence>
<evidence type="ECO:0000256" key="7">
    <source>
        <dbReference type="ARBA" id="ARBA00025483"/>
    </source>
</evidence>
<evidence type="ECO:0000256" key="2">
    <source>
        <dbReference type="ARBA" id="ARBA00022722"/>
    </source>
</evidence>
<dbReference type="KEGG" id="wch:wcw_0615"/>
<dbReference type="eggNOG" id="COG3530">
    <property type="taxonomic scope" value="Bacteria"/>
</dbReference>
<keyword evidence="6" id="KW-0460">Magnesium</keyword>
<evidence type="ECO:0000256" key="1">
    <source>
        <dbReference type="ARBA" id="ARBA00001946"/>
    </source>
</evidence>
<dbReference type="GO" id="GO:0046872">
    <property type="term" value="F:metal ion binding"/>
    <property type="evidence" value="ECO:0007669"/>
    <property type="project" value="UniProtKB-KW"/>
</dbReference>
<dbReference type="RefSeq" id="WP_013181708.1">
    <property type="nucleotide sequence ID" value="NC_014225.1"/>
</dbReference>
<comment type="subunit">
    <text evidence="9">DNA polymerase III contains a core (composed of alpha, epsilon and theta chains) that associates with a tau subunit. This core dimerizes to form the POLIII' complex. PolIII' associates with the gamma complex (composed of gamma, delta, delta', psi and chi chains) and with the beta chain to form the complete DNA polymerase III complex.</text>
</comment>
<dbReference type="Gene3D" id="3.30.420.10">
    <property type="entry name" value="Ribonuclease H-like superfamily/Ribonuclease H"/>
    <property type="match status" value="1"/>
</dbReference>
<dbReference type="SMART" id="SM00479">
    <property type="entry name" value="EXOIII"/>
    <property type="match status" value="1"/>
</dbReference>
<name>D6YV22_WADCW</name>
<organism evidence="11 12">
    <name type="scientific">Waddlia chondrophila (strain ATCC VR-1470 / WSU 86-1044)</name>
    <dbReference type="NCBI Taxonomy" id="716544"/>
    <lineage>
        <taxon>Bacteria</taxon>
        <taxon>Pseudomonadati</taxon>
        <taxon>Chlamydiota</taxon>
        <taxon>Chlamydiia</taxon>
        <taxon>Parachlamydiales</taxon>
        <taxon>Waddliaceae</taxon>
        <taxon>Waddlia</taxon>
    </lineage>
</organism>
<evidence type="ECO:0000313" key="11">
    <source>
        <dbReference type="EMBL" id="ADI37983.1"/>
    </source>
</evidence>
<dbReference type="PANTHER" id="PTHR13058:SF19">
    <property type="entry name" value="LD40940P"/>
    <property type="match status" value="1"/>
</dbReference>
<dbReference type="eggNOG" id="COG0847">
    <property type="taxonomic scope" value="Bacteria"/>
</dbReference>
<dbReference type="SUPFAM" id="SSF53098">
    <property type="entry name" value="Ribonuclease H-like"/>
    <property type="match status" value="1"/>
</dbReference>
<feature type="domain" description="Exonuclease" evidence="10">
    <location>
        <begin position="4"/>
        <end position="169"/>
    </location>
</feature>
<evidence type="ECO:0000256" key="8">
    <source>
        <dbReference type="ARBA" id="ARBA00025769"/>
    </source>
</evidence>
<keyword evidence="12" id="KW-1185">Reference proteome</keyword>
<dbReference type="NCBIfam" id="TIGR00573">
    <property type="entry name" value="dnaq"/>
    <property type="match status" value="1"/>
</dbReference>
<evidence type="ECO:0000256" key="6">
    <source>
        <dbReference type="ARBA" id="ARBA00022842"/>
    </source>
</evidence>
<keyword evidence="3" id="KW-0479">Metal-binding</keyword>
<dbReference type="PANTHER" id="PTHR13058">
    <property type="entry name" value="THREE PRIME REPAIR EXONUCLEASE 1, 2"/>
    <property type="match status" value="1"/>
</dbReference>
<comment type="cofactor">
    <cofactor evidence="1">
        <name>Mg(2+)</name>
        <dbReference type="ChEBI" id="CHEBI:18420"/>
    </cofactor>
</comment>